<comment type="cofactor">
    <cofactor evidence="1">
        <name>a metal cation</name>
        <dbReference type="ChEBI" id="CHEBI:25213"/>
    </cofactor>
</comment>
<evidence type="ECO:0000259" key="12">
    <source>
        <dbReference type="Pfam" id="PF02776"/>
    </source>
</evidence>
<dbReference type="EMBL" id="JAQSIP010000001">
    <property type="protein sequence ID" value="MDD0837517.1"/>
    <property type="molecule type" value="Genomic_DNA"/>
</dbReference>
<comment type="caution">
    <text evidence="13">The sequence shown here is derived from an EMBL/GenBank/DDBJ whole genome shotgun (WGS) entry which is preliminary data.</text>
</comment>
<evidence type="ECO:0000259" key="10">
    <source>
        <dbReference type="Pfam" id="PF00205"/>
    </source>
</evidence>
<keyword evidence="14" id="KW-1185">Reference proteome</keyword>
<evidence type="ECO:0000256" key="7">
    <source>
        <dbReference type="ARBA" id="ARBA00023052"/>
    </source>
</evidence>
<dbReference type="PIRSF" id="PIRSF036565">
    <property type="entry name" value="Pyruvt_ip_decrb"/>
    <property type="match status" value="1"/>
</dbReference>
<evidence type="ECO:0000256" key="2">
    <source>
        <dbReference type="ARBA" id="ARBA00001964"/>
    </source>
</evidence>
<keyword evidence="8" id="KW-0456">Lyase</keyword>
<dbReference type="InterPro" id="IPR012110">
    <property type="entry name" value="PDC/IPDC-like"/>
</dbReference>
<dbReference type="InterPro" id="IPR029061">
    <property type="entry name" value="THDP-binding"/>
</dbReference>
<dbReference type="InterPro" id="IPR029035">
    <property type="entry name" value="DHS-like_NAD/FAD-binding_dom"/>
</dbReference>
<dbReference type="Gene3D" id="3.40.50.1220">
    <property type="entry name" value="TPP-binding domain"/>
    <property type="match status" value="1"/>
</dbReference>
<sequence length="558" mass="58948">MPTSPPTLAVYVIQRLADLGLDKVFGVPGDYSFPIDDAVETVPGVDWVVSANELNAAYAADGYARLKGAAILTVTYGVGELSALNGVMGAKAHRLPVFVVVGEPSTRIQRSGLVTHHTLGDGVYGNFFALSSAAAGASAQLTPQNAVQEVERVISEALRLSMPGYFLIPEDLAGLPIIGEPVKGRPLSELTAVRSDPQELKAALAALGQVLAPATRVVALPTFLVARYGAVPELEAFLAQTGVSFATLPMDKGILDESHPAYLGMYNGRASTPGVQAWVEEADVVLDLGGVILEDLNSASWSSDLSRTRHVVIGPDFVKVGAKVFVQTALRDVLAGLASVCPVFEGAPTRPRPALLPASGAPTDAILNQSFYPRLQAMLRPRDLLVCETGGCNVHLPGMLLPEGVGYAADTLWGAIGWGTPAVLGLALGDASRRVVLVTGDGAHQISANELGVMGRYGVKPVIFVLNNGVYGIEIVLSETGHGYDDLAPWRYAELPYAMGCDRWLSKVVRTVDELDQAIAQLQTWDGAAYIEVVIPASESVPQPHAVEDNTYKLDTPS</sequence>
<keyword evidence="6" id="KW-0460">Magnesium</keyword>
<evidence type="ECO:0000313" key="14">
    <source>
        <dbReference type="Proteomes" id="UP001528673"/>
    </source>
</evidence>
<accession>A0ABT5MXJ2</accession>
<evidence type="ECO:0000256" key="9">
    <source>
        <dbReference type="RuleBase" id="RU362132"/>
    </source>
</evidence>
<keyword evidence="7 9" id="KW-0786">Thiamine pyrophosphate</keyword>
<proteinExistence type="inferred from homology"/>
<reference evidence="13 14" key="1">
    <citation type="submission" date="2023-02" db="EMBL/GenBank/DDBJ databases">
        <title>Bacterial whole genomic sequence of Curvibacter sp. HBC61.</title>
        <authorList>
            <person name="Le V."/>
            <person name="Ko S.-R."/>
            <person name="Ahn C.-Y."/>
            <person name="Oh H.-M."/>
        </authorList>
    </citation>
    <scope>NUCLEOTIDE SEQUENCE [LARGE SCALE GENOMIC DNA]</scope>
    <source>
        <strain evidence="13 14">HBC61</strain>
    </source>
</reference>
<keyword evidence="4" id="KW-0479">Metal-binding</keyword>
<name>A0ABT5MXJ2_9BURK</name>
<keyword evidence="5" id="KW-0210">Decarboxylase</keyword>
<feature type="domain" description="Thiamine pyrophosphate enzyme TPP-binding" evidence="11">
    <location>
        <begin position="407"/>
        <end position="533"/>
    </location>
</feature>
<evidence type="ECO:0000256" key="3">
    <source>
        <dbReference type="ARBA" id="ARBA00007812"/>
    </source>
</evidence>
<dbReference type="SUPFAM" id="SSF52467">
    <property type="entry name" value="DHS-like NAD/FAD-binding domain"/>
    <property type="match status" value="1"/>
</dbReference>
<dbReference type="RefSeq" id="WP_273948644.1">
    <property type="nucleotide sequence ID" value="NZ_JAQSIP010000001.1"/>
</dbReference>
<evidence type="ECO:0000313" key="13">
    <source>
        <dbReference type="EMBL" id="MDD0837517.1"/>
    </source>
</evidence>
<dbReference type="InterPro" id="IPR011766">
    <property type="entry name" value="TPP_enzyme_TPP-bd"/>
</dbReference>
<evidence type="ECO:0000256" key="8">
    <source>
        <dbReference type="ARBA" id="ARBA00023239"/>
    </source>
</evidence>
<dbReference type="Proteomes" id="UP001528673">
    <property type="component" value="Unassembled WGS sequence"/>
</dbReference>
<organism evidence="13 14">
    <name type="scientific">Curvibacter cyanobacteriorum</name>
    <dbReference type="NCBI Taxonomy" id="3026422"/>
    <lineage>
        <taxon>Bacteria</taxon>
        <taxon>Pseudomonadati</taxon>
        <taxon>Pseudomonadota</taxon>
        <taxon>Betaproteobacteria</taxon>
        <taxon>Burkholderiales</taxon>
        <taxon>Comamonadaceae</taxon>
        <taxon>Curvibacter</taxon>
    </lineage>
</organism>
<dbReference type="CDD" id="cd07038">
    <property type="entry name" value="TPP_PYR_PDC_IPDC_like"/>
    <property type="match status" value="1"/>
</dbReference>
<evidence type="ECO:0000256" key="5">
    <source>
        <dbReference type="ARBA" id="ARBA00022793"/>
    </source>
</evidence>
<dbReference type="InterPro" id="IPR012001">
    <property type="entry name" value="Thiamin_PyroP_enz_TPP-bd_dom"/>
</dbReference>
<feature type="domain" description="Thiamine pyrophosphate enzyme central" evidence="10">
    <location>
        <begin position="209"/>
        <end position="329"/>
    </location>
</feature>
<evidence type="ECO:0000256" key="1">
    <source>
        <dbReference type="ARBA" id="ARBA00001920"/>
    </source>
</evidence>
<dbReference type="Pfam" id="PF00205">
    <property type="entry name" value="TPP_enzyme_M"/>
    <property type="match status" value="1"/>
</dbReference>
<dbReference type="InterPro" id="IPR012000">
    <property type="entry name" value="Thiamin_PyroP_enz_cen_dom"/>
</dbReference>
<dbReference type="Pfam" id="PF02775">
    <property type="entry name" value="TPP_enzyme_C"/>
    <property type="match status" value="1"/>
</dbReference>
<evidence type="ECO:0000256" key="4">
    <source>
        <dbReference type="ARBA" id="ARBA00022723"/>
    </source>
</evidence>
<comment type="cofactor">
    <cofactor evidence="2">
        <name>thiamine diphosphate</name>
        <dbReference type="ChEBI" id="CHEBI:58937"/>
    </cofactor>
</comment>
<dbReference type="SUPFAM" id="SSF52518">
    <property type="entry name" value="Thiamin diphosphate-binding fold (THDP-binding)"/>
    <property type="match status" value="2"/>
</dbReference>
<evidence type="ECO:0000259" key="11">
    <source>
        <dbReference type="Pfam" id="PF02775"/>
    </source>
</evidence>
<evidence type="ECO:0000256" key="6">
    <source>
        <dbReference type="ARBA" id="ARBA00022842"/>
    </source>
</evidence>
<dbReference type="Pfam" id="PF02776">
    <property type="entry name" value="TPP_enzyme_N"/>
    <property type="match status" value="1"/>
</dbReference>
<protein>
    <submittedName>
        <fullName evidence="13">Thiamine pyrophosphate-binding protein</fullName>
    </submittedName>
</protein>
<dbReference type="PANTHER" id="PTHR43452:SF30">
    <property type="entry name" value="PYRUVATE DECARBOXYLASE ISOZYME 1-RELATED"/>
    <property type="match status" value="1"/>
</dbReference>
<comment type="similarity">
    <text evidence="3 9">Belongs to the TPP enzyme family.</text>
</comment>
<dbReference type="Gene3D" id="3.40.50.970">
    <property type="match status" value="2"/>
</dbReference>
<gene>
    <name evidence="13" type="ORF">PSQ40_02925</name>
</gene>
<feature type="domain" description="Thiamine pyrophosphate enzyme N-terminal TPP-binding" evidence="12">
    <location>
        <begin position="7"/>
        <end position="116"/>
    </location>
</feature>
<dbReference type="InterPro" id="IPR047213">
    <property type="entry name" value="TPP_PYR_PDC_IPDC-like"/>
</dbReference>
<dbReference type="PANTHER" id="PTHR43452">
    <property type="entry name" value="PYRUVATE DECARBOXYLASE"/>
    <property type="match status" value="1"/>
</dbReference>